<evidence type="ECO:0000313" key="3">
    <source>
        <dbReference type="Proteomes" id="UP000430692"/>
    </source>
</evidence>
<feature type="transmembrane region" description="Helical" evidence="1">
    <location>
        <begin position="41"/>
        <end position="64"/>
    </location>
</feature>
<keyword evidence="1" id="KW-0812">Transmembrane</keyword>
<protein>
    <recommendedName>
        <fullName evidence="4">YIEGIA protein</fullName>
    </recommendedName>
</protein>
<accession>A0A6I4VW62</accession>
<evidence type="ECO:0008006" key="4">
    <source>
        <dbReference type="Google" id="ProtNLM"/>
    </source>
</evidence>
<keyword evidence="3" id="KW-1185">Reference proteome</keyword>
<name>A0A6I4VW62_9BACL</name>
<organism evidence="2 3">
    <name type="scientific">Shimazuella alba</name>
    <dbReference type="NCBI Taxonomy" id="2690964"/>
    <lineage>
        <taxon>Bacteria</taxon>
        <taxon>Bacillati</taxon>
        <taxon>Bacillota</taxon>
        <taxon>Bacilli</taxon>
        <taxon>Bacillales</taxon>
        <taxon>Thermoactinomycetaceae</taxon>
        <taxon>Shimazuella</taxon>
    </lineage>
</organism>
<keyword evidence="1" id="KW-0472">Membrane</keyword>
<dbReference type="Pfam" id="PF14045">
    <property type="entry name" value="YIEGIA"/>
    <property type="match status" value="1"/>
</dbReference>
<dbReference type="AlphaFoldDB" id="A0A6I4VW62"/>
<sequence length="299" mass="32484">MEVGILDKETLAITLGIIFGFAARLRLLQSDYRQYPTYPHGQVIHLALGLIASALGAVAIPALLKPDYTAVTFLTLAAQQFRDVRNMERETLQKLDETELVPRGFSYIEGIAMVFEGRNYIVILAALFTSAAVMFGGWITGVVVGIVAIVLSSLLKSGKNMGQIGAVYEVPLRVEGASLYAADIYLMNIGLPDNRKRILENGVGIVIEPLNASSRITISNLGQRQAILHDVSSILGVTRDSGEPALTPLAKLDLKDGRLGLVTLPQEKNIPKIIQVIKNVPVLESAVRKPNQFDAKKQV</sequence>
<comment type="caution">
    <text evidence="2">The sequence shown here is derived from an EMBL/GenBank/DDBJ whole genome shotgun (WGS) entry which is preliminary data.</text>
</comment>
<dbReference type="InterPro" id="IPR025918">
    <property type="entry name" value="YIEGIA"/>
</dbReference>
<gene>
    <name evidence="2" type="ORF">GSM42_00445</name>
</gene>
<proteinExistence type="predicted"/>
<reference evidence="2 3" key="1">
    <citation type="submission" date="2019-12" db="EMBL/GenBank/DDBJ databases">
        <title>Whole-genome analyses of novel actinobacteria.</title>
        <authorList>
            <person name="Sahin N."/>
            <person name="Saygin H."/>
        </authorList>
    </citation>
    <scope>NUCLEOTIDE SEQUENCE [LARGE SCALE GENOMIC DNA]</scope>
    <source>
        <strain evidence="2 3">KC615</strain>
    </source>
</reference>
<keyword evidence="1" id="KW-1133">Transmembrane helix</keyword>
<evidence type="ECO:0000313" key="2">
    <source>
        <dbReference type="EMBL" id="MXQ52242.1"/>
    </source>
</evidence>
<dbReference type="Proteomes" id="UP000430692">
    <property type="component" value="Unassembled WGS sequence"/>
</dbReference>
<evidence type="ECO:0000256" key="1">
    <source>
        <dbReference type="SAM" id="Phobius"/>
    </source>
</evidence>
<dbReference type="EMBL" id="WUUL01000001">
    <property type="protein sequence ID" value="MXQ52242.1"/>
    <property type="molecule type" value="Genomic_DNA"/>
</dbReference>
<feature type="transmembrane region" description="Helical" evidence="1">
    <location>
        <begin position="120"/>
        <end position="151"/>
    </location>
</feature>
<feature type="transmembrane region" description="Helical" evidence="1">
    <location>
        <begin position="12"/>
        <end position="29"/>
    </location>
</feature>